<dbReference type="CDD" id="cd00519">
    <property type="entry name" value="Lipase_3"/>
    <property type="match status" value="1"/>
</dbReference>
<dbReference type="HOGENOM" id="CLU_026591_1_0_1"/>
<evidence type="ECO:0000256" key="5">
    <source>
        <dbReference type="SAM" id="Phobius"/>
    </source>
</evidence>
<dbReference type="Gene3D" id="3.40.50.1820">
    <property type="entry name" value="alpha/beta hydrolase"/>
    <property type="match status" value="1"/>
</dbReference>
<dbReference type="SUPFAM" id="SSF53474">
    <property type="entry name" value="alpha/beta-Hydrolases"/>
    <property type="match status" value="1"/>
</dbReference>
<dbReference type="GO" id="GO:0006629">
    <property type="term" value="P:lipid metabolic process"/>
    <property type="evidence" value="ECO:0007669"/>
    <property type="project" value="InterPro"/>
</dbReference>
<keyword evidence="5" id="KW-1133">Transmembrane helix</keyword>
<accession>A0A067MIF8</accession>
<organism evidence="7 8">
    <name type="scientific">Botryobasidium botryosum (strain FD-172 SS1)</name>
    <dbReference type="NCBI Taxonomy" id="930990"/>
    <lineage>
        <taxon>Eukaryota</taxon>
        <taxon>Fungi</taxon>
        <taxon>Dikarya</taxon>
        <taxon>Basidiomycota</taxon>
        <taxon>Agaricomycotina</taxon>
        <taxon>Agaricomycetes</taxon>
        <taxon>Cantharellales</taxon>
        <taxon>Botryobasidiaceae</taxon>
        <taxon>Botryobasidium</taxon>
    </lineage>
</organism>
<reference evidence="8" key="1">
    <citation type="journal article" date="2014" name="Proc. Natl. Acad. Sci. U.S.A.">
        <title>Extensive sampling of basidiomycete genomes demonstrates inadequacy of the white-rot/brown-rot paradigm for wood decay fungi.</title>
        <authorList>
            <person name="Riley R."/>
            <person name="Salamov A.A."/>
            <person name="Brown D.W."/>
            <person name="Nagy L.G."/>
            <person name="Floudas D."/>
            <person name="Held B.W."/>
            <person name="Levasseur A."/>
            <person name="Lombard V."/>
            <person name="Morin E."/>
            <person name="Otillar R."/>
            <person name="Lindquist E.A."/>
            <person name="Sun H."/>
            <person name="LaButti K.M."/>
            <person name="Schmutz J."/>
            <person name="Jabbour D."/>
            <person name="Luo H."/>
            <person name="Baker S.E."/>
            <person name="Pisabarro A.G."/>
            <person name="Walton J.D."/>
            <person name="Blanchette R.A."/>
            <person name="Henrissat B."/>
            <person name="Martin F."/>
            <person name="Cullen D."/>
            <person name="Hibbett D.S."/>
            <person name="Grigoriev I.V."/>
        </authorList>
    </citation>
    <scope>NUCLEOTIDE SEQUENCE [LARGE SCALE GENOMIC DNA]</scope>
    <source>
        <strain evidence="8">FD-172 SS1</strain>
    </source>
</reference>
<sequence>MSSDSRPIYDRLRSVHQGEIDALCSSKAYASSAKGQIKRYLEYILNGWQNIFKATIHGEMNAFDILTYIFFNIISEFALGLLLLWCLFANFPVLEAFYVRWSSLHAAGLSIVNSAYPRLFKSLTDEEVDAAKEALSRPWDKSLSSEFVRVFDLDLAKALLLLAAVMYEPNTIQFRTALQNLNAANKTTNQKAQDDAATGVNKAVQSRADVISAFCATLGIESALVSELNSFSTACASVFWDNDSNWIVVAFRGTTPTEYEEWVDDLKFTQVPAGPWLPDFGKVHGGFKNRIFPDSVDNKEGNQPYQSIASAVQALSQHLLQGKPSGTEINVWFTGHSLGCAMASLAYSRAIIAPEELGPSVRVRDAYLFAAPVVCDVISFQAFNHAIKSTEDRGRTMWRVTNDGDAVATLLPDLGDRKGLKLSSNNVWAFAHLGAELKMEDHPTPCKISGRALHHRTQVKVSSLFSEGQLDLMRQTAKAQGAGLKNWERAALKIPFIGRLVAHGTVYYWDQLSRVGTGECYWITTN</sequence>
<evidence type="ECO:0000256" key="2">
    <source>
        <dbReference type="ARBA" id="ARBA00043996"/>
    </source>
</evidence>
<dbReference type="Proteomes" id="UP000027195">
    <property type="component" value="Unassembled WGS sequence"/>
</dbReference>
<evidence type="ECO:0000259" key="6">
    <source>
        <dbReference type="Pfam" id="PF01764"/>
    </source>
</evidence>
<evidence type="ECO:0000256" key="4">
    <source>
        <dbReference type="ARBA" id="ARBA00048461"/>
    </source>
</evidence>
<dbReference type="AlphaFoldDB" id="A0A067MIF8"/>
<dbReference type="Pfam" id="PF01764">
    <property type="entry name" value="Lipase_3"/>
    <property type="match status" value="1"/>
</dbReference>
<keyword evidence="5" id="KW-0472">Membrane</keyword>
<name>A0A067MIF8_BOTB1</name>
<proteinExistence type="inferred from homology"/>
<evidence type="ECO:0000256" key="3">
    <source>
        <dbReference type="ARBA" id="ARBA00047591"/>
    </source>
</evidence>
<feature type="domain" description="Fungal lipase-type" evidence="6">
    <location>
        <begin position="248"/>
        <end position="412"/>
    </location>
</feature>
<dbReference type="InterPro" id="IPR029058">
    <property type="entry name" value="AB_hydrolase_fold"/>
</dbReference>
<evidence type="ECO:0000256" key="1">
    <source>
        <dbReference type="ARBA" id="ARBA00023157"/>
    </source>
</evidence>
<keyword evidence="5" id="KW-0812">Transmembrane</keyword>
<dbReference type="InParanoid" id="A0A067MIF8"/>
<comment type="similarity">
    <text evidence="2">Belongs to the AB hydrolase superfamily. Lipase family. Class 3 subfamily.</text>
</comment>
<keyword evidence="1" id="KW-1015">Disulfide bond</keyword>
<dbReference type="EMBL" id="KL198037">
    <property type="protein sequence ID" value="KDQ14515.1"/>
    <property type="molecule type" value="Genomic_DNA"/>
</dbReference>
<keyword evidence="8" id="KW-1185">Reference proteome</keyword>
<dbReference type="PANTHER" id="PTHR45856">
    <property type="entry name" value="ALPHA/BETA-HYDROLASES SUPERFAMILY PROTEIN"/>
    <property type="match status" value="1"/>
</dbReference>
<feature type="transmembrane region" description="Helical" evidence="5">
    <location>
        <begin position="65"/>
        <end position="91"/>
    </location>
</feature>
<dbReference type="InterPro" id="IPR051218">
    <property type="entry name" value="Sec_MonoDiacylglyc_Lipase"/>
</dbReference>
<evidence type="ECO:0000313" key="7">
    <source>
        <dbReference type="EMBL" id="KDQ14515.1"/>
    </source>
</evidence>
<dbReference type="OrthoDB" id="426718at2759"/>
<gene>
    <name evidence="7" type="ORF">BOTBODRAFT_32645</name>
</gene>
<dbReference type="InterPro" id="IPR002921">
    <property type="entry name" value="Fungal_lipase-type"/>
</dbReference>
<comment type="catalytic activity">
    <reaction evidence="4">
        <text>a monoacylglycerol + H2O = glycerol + a fatty acid + H(+)</text>
        <dbReference type="Rhea" id="RHEA:15245"/>
        <dbReference type="ChEBI" id="CHEBI:15377"/>
        <dbReference type="ChEBI" id="CHEBI:15378"/>
        <dbReference type="ChEBI" id="CHEBI:17408"/>
        <dbReference type="ChEBI" id="CHEBI:17754"/>
        <dbReference type="ChEBI" id="CHEBI:28868"/>
    </reaction>
</comment>
<evidence type="ECO:0000313" key="8">
    <source>
        <dbReference type="Proteomes" id="UP000027195"/>
    </source>
</evidence>
<protein>
    <recommendedName>
        <fullName evidence="6">Fungal lipase-type domain-containing protein</fullName>
    </recommendedName>
</protein>
<dbReference type="PANTHER" id="PTHR45856:SF24">
    <property type="entry name" value="FUNGAL LIPASE-LIKE DOMAIN-CONTAINING PROTEIN"/>
    <property type="match status" value="1"/>
</dbReference>
<comment type="catalytic activity">
    <reaction evidence="3">
        <text>a diacylglycerol + H2O = a monoacylglycerol + a fatty acid + H(+)</text>
        <dbReference type="Rhea" id="RHEA:32731"/>
        <dbReference type="ChEBI" id="CHEBI:15377"/>
        <dbReference type="ChEBI" id="CHEBI:15378"/>
        <dbReference type="ChEBI" id="CHEBI:17408"/>
        <dbReference type="ChEBI" id="CHEBI:18035"/>
        <dbReference type="ChEBI" id="CHEBI:28868"/>
    </reaction>
</comment>